<evidence type="ECO:0000313" key="1">
    <source>
        <dbReference type="EMBL" id="ETJ04136.1"/>
    </source>
</evidence>
<dbReference type="PATRIC" id="fig|1403939.3.peg.949"/>
<dbReference type="AlphaFoldDB" id="W1VEK0"/>
<accession>W1VEK0</accession>
<evidence type="ECO:0000313" key="2">
    <source>
        <dbReference type="Proteomes" id="UP000018852"/>
    </source>
</evidence>
<protein>
    <submittedName>
        <fullName evidence="1">Uncharacterized protein</fullName>
    </submittedName>
</protein>
<dbReference type="Proteomes" id="UP000018852">
    <property type="component" value="Unassembled WGS sequence"/>
</dbReference>
<proteinExistence type="predicted"/>
<reference evidence="1 2" key="1">
    <citation type="submission" date="2013-12" db="EMBL/GenBank/DDBJ databases">
        <title>A Varibaculum cambriense genome reconstructed from a premature infant gut community with otherwise low bacterial novelty that shifts toward anaerobic metabolism during the third week of life.</title>
        <authorList>
            <person name="Brown C.T."/>
            <person name="Sharon I."/>
            <person name="Thomas B.C."/>
            <person name="Castelle C.J."/>
            <person name="Morowitz M.J."/>
            <person name="Banfield J.F."/>
        </authorList>
    </citation>
    <scope>NUCLEOTIDE SEQUENCE [LARGE SCALE GENOMIC DNA]</scope>
    <source>
        <strain evidence="2">DORA_12</strain>
    </source>
</reference>
<sequence>MSIRVDRRAIASVIKAAKSLHHKRQEDDTRIRAVVLTEDGRLQAFSDDKALGVSALVAVAGITRHLRPYSAEGLLEPGMYERDELEAWAGRKASTDVLEPLTEPEIDGRGHGHLVQAYPVLMRPIAEDWEPPAKTEPEPPEVKFPLRAVSALTRVLCVPNASGTSPTAVVGINTAWIREPKRGRWQLALWSGRGDELRAIAAPVRGDIPAKHDNDNTEGKTS</sequence>
<name>W1VEK0_9ACTO</name>
<gene>
    <name evidence="1" type="ORF">Q605_AUC00740G0005</name>
</gene>
<comment type="caution">
    <text evidence="1">The sequence shown here is derived from an EMBL/GenBank/DDBJ whole genome shotgun (WGS) entry which is preliminary data.</text>
</comment>
<organism evidence="1 2">
    <name type="scientific">Actinomyces urogenitalis DORA_12</name>
    <dbReference type="NCBI Taxonomy" id="1403939"/>
    <lineage>
        <taxon>Bacteria</taxon>
        <taxon>Bacillati</taxon>
        <taxon>Actinomycetota</taxon>
        <taxon>Actinomycetes</taxon>
        <taxon>Actinomycetales</taxon>
        <taxon>Actinomycetaceae</taxon>
        <taxon>Actinomyces</taxon>
    </lineage>
</organism>
<dbReference type="EMBL" id="AZLV01000740">
    <property type="protein sequence ID" value="ETJ04136.1"/>
    <property type="molecule type" value="Genomic_DNA"/>
</dbReference>